<dbReference type="PROSITE" id="PS00889">
    <property type="entry name" value="CNMP_BINDING_2"/>
    <property type="match status" value="1"/>
</dbReference>
<dbReference type="EMBL" id="NEDP02000574">
    <property type="protein sequence ID" value="OWF55628.1"/>
    <property type="molecule type" value="Genomic_DNA"/>
</dbReference>
<comment type="caution">
    <text evidence="3">The sequence shown here is derived from an EMBL/GenBank/DDBJ whole genome shotgun (WGS) entry which is preliminary data.</text>
</comment>
<feature type="compositionally biased region" description="Basic and acidic residues" evidence="1">
    <location>
        <begin position="621"/>
        <end position="631"/>
    </location>
</feature>
<feature type="region of interest" description="Disordered" evidence="1">
    <location>
        <begin position="569"/>
        <end position="597"/>
    </location>
</feature>
<dbReference type="PANTHER" id="PTHR23011">
    <property type="entry name" value="CYCLIC NUCLEOTIDE-BINDING DOMAIN CONTAINING PROTEIN"/>
    <property type="match status" value="1"/>
</dbReference>
<feature type="region of interest" description="Disordered" evidence="1">
    <location>
        <begin position="83"/>
        <end position="226"/>
    </location>
</feature>
<reference evidence="3 4" key="1">
    <citation type="journal article" date="2017" name="Nat. Ecol. Evol.">
        <title>Scallop genome provides insights into evolution of bilaterian karyotype and development.</title>
        <authorList>
            <person name="Wang S."/>
            <person name="Zhang J."/>
            <person name="Jiao W."/>
            <person name="Li J."/>
            <person name="Xun X."/>
            <person name="Sun Y."/>
            <person name="Guo X."/>
            <person name="Huan P."/>
            <person name="Dong B."/>
            <person name="Zhang L."/>
            <person name="Hu X."/>
            <person name="Sun X."/>
            <person name="Wang J."/>
            <person name="Zhao C."/>
            <person name="Wang Y."/>
            <person name="Wang D."/>
            <person name="Huang X."/>
            <person name="Wang R."/>
            <person name="Lv J."/>
            <person name="Li Y."/>
            <person name="Zhang Z."/>
            <person name="Liu B."/>
            <person name="Lu W."/>
            <person name="Hui Y."/>
            <person name="Liang J."/>
            <person name="Zhou Z."/>
            <person name="Hou R."/>
            <person name="Li X."/>
            <person name="Liu Y."/>
            <person name="Li H."/>
            <person name="Ning X."/>
            <person name="Lin Y."/>
            <person name="Zhao L."/>
            <person name="Xing Q."/>
            <person name="Dou J."/>
            <person name="Li Y."/>
            <person name="Mao J."/>
            <person name="Guo H."/>
            <person name="Dou H."/>
            <person name="Li T."/>
            <person name="Mu C."/>
            <person name="Jiang W."/>
            <person name="Fu Q."/>
            <person name="Fu X."/>
            <person name="Miao Y."/>
            <person name="Liu J."/>
            <person name="Yu Q."/>
            <person name="Li R."/>
            <person name="Liao H."/>
            <person name="Li X."/>
            <person name="Kong Y."/>
            <person name="Jiang Z."/>
            <person name="Chourrout D."/>
            <person name="Li R."/>
            <person name="Bao Z."/>
        </authorList>
    </citation>
    <scope>NUCLEOTIDE SEQUENCE [LARGE SCALE GENOMIC DNA]</scope>
    <source>
        <strain evidence="3 4">PY_sf001</strain>
    </source>
</reference>
<proteinExistence type="predicted"/>
<dbReference type="AlphaFoldDB" id="A0A210R3Q8"/>
<dbReference type="InterPro" id="IPR018490">
    <property type="entry name" value="cNMP-bd_dom_sf"/>
</dbReference>
<protein>
    <submittedName>
        <fullName evidence="3">Cyclic nucleotide-binding domain-containing protein 2</fullName>
    </submittedName>
</protein>
<dbReference type="PANTHER" id="PTHR23011:SF28">
    <property type="entry name" value="CYCLIC NUCLEOTIDE-BINDING DOMAIN CONTAINING PROTEIN"/>
    <property type="match status" value="1"/>
</dbReference>
<feature type="compositionally biased region" description="Acidic residues" evidence="1">
    <location>
        <begin position="85"/>
        <end position="99"/>
    </location>
</feature>
<evidence type="ECO:0000313" key="3">
    <source>
        <dbReference type="EMBL" id="OWF55628.1"/>
    </source>
</evidence>
<dbReference type="CDD" id="cd00038">
    <property type="entry name" value="CAP_ED"/>
    <property type="match status" value="1"/>
</dbReference>
<dbReference type="InterPro" id="IPR014710">
    <property type="entry name" value="RmlC-like_jellyroll"/>
</dbReference>
<evidence type="ECO:0000313" key="4">
    <source>
        <dbReference type="Proteomes" id="UP000242188"/>
    </source>
</evidence>
<feature type="domain" description="Cyclic nucleotide-binding" evidence="2">
    <location>
        <begin position="341"/>
        <end position="450"/>
    </location>
</feature>
<dbReference type="Gene3D" id="2.60.120.10">
    <property type="entry name" value="Jelly Rolls"/>
    <property type="match status" value="1"/>
</dbReference>
<feature type="compositionally biased region" description="Polar residues" evidence="1">
    <location>
        <begin position="1"/>
        <end position="12"/>
    </location>
</feature>
<organism evidence="3 4">
    <name type="scientific">Mizuhopecten yessoensis</name>
    <name type="common">Japanese scallop</name>
    <name type="synonym">Patinopecten yessoensis</name>
    <dbReference type="NCBI Taxonomy" id="6573"/>
    <lineage>
        <taxon>Eukaryota</taxon>
        <taxon>Metazoa</taxon>
        <taxon>Spiralia</taxon>
        <taxon>Lophotrochozoa</taxon>
        <taxon>Mollusca</taxon>
        <taxon>Bivalvia</taxon>
        <taxon>Autobranchia</taxon>
        <taxon>Pteriomorphia</taxon>
        <taxon>Pectinida</taxon>
        <taxon>Pectinoidea</taxon>
        <taxon>Pectinidae</taxon>
        <taxon>Mizuhopecten</taxon>
    </lineage>
</organism>
<feature type="compositionally biased region" description="Polar residues" evidence="1">
    <location>
        <begin position="162"/>
        <end position="175"/>
    </location>
</feature>
<dbReference type="Proteomes" id="UP000242188">
    <property type="component" value="Unassembled WGS sequence"/>
</dbReference>
<sequence length="750" mass="84296">MSSFEQAMTANAISAGKGDPPETDLDYYSKPENYTGSSLQTMQKFKFAKDKQDKENEDKNRKKEKKQQGFSLLARYKHILKGIFDDGDDESSSDEEDEDESKRNDDGLSTMKDCIIMTPKLEGISEDAENEISAKPGESSQEEDVLPPETELQVVDEKQEDVSASQQDNVKTESLTPDGMTPKGLESTSAMDGASSRSGMDLCDSPTGSSYSINSSKRKSTMSHGRGNYMIKTKLEKEVRAKIAKDRFQKACRFVQIVLKISAAAGKEPSVDTGMKTFTDLASEAESTAHSSGLSFDPSYFKAKKEINISTEVKTILSLPSEERTPDQIQTAMFGLQSLRSFAEYPLHMQEKLAKVAWFEVVPAKRIIIRQGHFAENFYFILAGQAVVTLLLRNPKTGASFVKTATIMRRGMSFGELALLHHSRRTATVTSQGGCQLLTIGRQDFFDIFMSGQGNQIPEHIRFVSQCEFMKDWPIDNLLEHPQFCLLHFFKRNVVVVKDSNFSEWVYVVKAGSCQVLRELKGVKARIKYKAAISDKDSKLPTLGTKEAKPKIDTGIRKRKVKSEGEVELYIQDQENKKPKENTPPGSQGSTRQKEIFSKDNYSKFPTTLKAHFSRAAPEPLETKKKYEVPKRCQPPKPPEPIKETNGKPPPVFVQVEALKPRDSFGLETITFPDEAERENTSVSLVSRGAELIMVSKAFFIKHATPTVKRLIRHQVQPYPDENTFQNNLQIKADWELYKNQLIEDLTSEI</sequence>
<dbReference type="InterPro" id="IPR018488">
    <property type="entry name" value="cNMP-bd_CS"/>
</dbReference>
<dbReference type="OrthoDB" id="166212at2759"/>
<evidence type="ECO:0000256" key="1">
    <source>
        <dbReference type="SAM" id="MobiDB-lite"/>
    </source>
</evidence>
<dbReference type="Pfam" id="PF00027">
    <property type="entry name" value="cNMP_binding"/>
    <property type="match status" value="1"/>
</dbReference>
<feature type="region of interest" description="Disordered" evidence="1">
    <location>
        <begin position="613"/>
        <end position="650"/>
    </location>
</feature>
<feature type="compositionally biased region" description="Polar residues" evidence="1">
    <location>
        <begin position="32"/>
        <end position="42"/>
    </location>
</feature>
<feature type="compositionally biased region" description="Basic and acidic residues" evidence="1">
    <location>
        <begin position="47"/>
        <end position="61"/>
    </location>
</feature>
<feature type="region of interest" description="Disordered" evidence="1">
    <location>
        <begin position="1"/>
        <end position="70"/>
    </location>
</feature>
<evidence type="ECO:0000259" key="2">
    <source>
        <dbReference type="PROSITE" id="PS50042"/>
    </source>
</evidence>
<dbReference type="PROSITE" id="PS50042">
    <property type="entry name" value="CNMP_BINDING_3"/>
    <property type="match status" value="1"/>
</dbReference>
<dbReference type="SUPFAM" id="SSF51206">
    <property type="entry name" value="cAMP-binding domain-like"/>
    <property type="match status" value="2"/>
</dbReference>
<dbReference type="SMART" id="SM00100">
    <property type="entry name" value="cNMP"/>
    <property type="match status" value="1"/>
</dbReference>
<name>A0A210R3Q8_MIZYE</name>
<dbReference type="InterPro" id="IPR000595">
    <property type="entry name" value="cNMP-bd_dom"/>
</dbReference>
<accession>A0A210R3Q8</accession>
<dbReference type="STRING" id="6573.A0A210R3Q8"/>
<gene>
    <name evidence="3" type="ORF">KP79_PYT13297</name>
</gene>
<keyword evidence="4" id="KW-1185">Reference proteome</keyword>
<feature type="compositionally biased region" description="Polar residues" evidence="1">
    <location>
        <begin position="186"/>
        <end position="198"/>
    </location>
</feature>